<dbReference type="Gene3D" id="3.50.50.60">
    <property type="entry name" value="FAD/NAD(P)-binding domain"/>
    <property type="match status" value="1"/>
</dbReference>
<gene>
    <name evidence="4" type="ORF">DDE83_002079</name>
</gene>
<feature type="compositionally biased region" description="Low complexity" evidence="2">
    <location>
        <begin position="929"/>
        <end position="944"/>
    </location>
</feature>
<dbReference type="GO" id="GO:0008270">
    <property type="term" value="F:zinc ion binding"/>
    <property type="evidence" value="ECO:0007669"/>
    <property type="project" value="InterPro"/>
</dbReference>
<dbReference type="PANTHER" id="PTHR15192:SF8">
    <property type="entry name" value="FAD_NAD(P)-BINDING DOMAIN-CONTAINING PROTEIN"/>
    <property type="match status" value="1"/>
</dbReference>
<name>A0A364NBC7_STELY</name>
<dbReference type="InterPro" id="IPR021858">
    <property type="entry name" value="Fun_TF"/>
</dbReference>
<protein>
    <recommendedName>
        <fullName evidence="3">GAT domain-containing protein</fullName>
    </recommendedName>
</protein>
<dbReference type="GO" id="GO:0043130">
    <property type="term" value="F:ubiquitin binding"/>
    <property type="evidence" value="ECO:0007669"/>
    <property type="project" value="InterPro"/>
</dbReference>
<accession>A0A364NBC7</accession>
<dbReference type="SUPFAM" id="SSF89009">
    <property type="entry name" value="GAT-like domain"/>
    <property type="match status" value="1"/>
</dbReference>
<dbReference type="CDD" id="cd00067">
    <property type="entry name" value="GAL4"/>
    <property type="match status" value="1"/>
</dbReference>
<dbReference type="Pfam" id="PF11951">
    <property type="entry name" value="Fungal_trans_2"/>
    <property type="match status" value="1"/>
</dbReference>
<comment type="caution">
    <text evidence="4">The sequence shown here is derived from an EMBL/GenBank/DDBJ whole genome shotgun (WGS) entry which is preliminary data.</text>
</comment>
<feature type="compositionally biased region" description="Polar residues" evidence="2">
    <location>
        <begin position="348"/>
        <end position="370"/>
    </location>
</feature>
<dbReference type="Pfam" id="PF00172">
    <property type="entry name" value="Zn_clus"/>
    <property type="match status" value="1"/>
</dbReference>
<dbReference type="Gene3D" id="4.10.240.10">
    <property type="entry name" value="Zn(2)-C6 fungal-type DNA-binding domain"/>
    <property type="match status" value="1"/>
</dbReference>
<dbReference type="InterPro" id="IPR036188">
    <property type="entry name" value="FAD/NAD-bd_sf"/>
</dbReference>
<evidence type="ECO:0000256" key="2">
    <source>
        <dbReference type="SAM" id="MobiDB-lite"/>
    </source>
</evidence>
<evidence type="ECO:0000313" key="5">
    <source>
        <dbReference type="Proteomes" id="UP000249619"/>
    </source>
</evidence>
<evidence type="ECO:0000256" key="1">
    <source>
        <dbReference type="ARBA" id="ARBA00023242"/>
    </source>
</evidence>
<feature type="region of interest" description="Disordered" evidence="2">
    <location>
        <begin position="929"/>
        <end position="975"/>
    </location>
</feature>
<keyword evidence="1" id="KW-0539">Nucleus</keyword>
<feature type="region of interest" description="Disordered" evidence="2">
    <location>
        <begin position="401"/>
        <end position="431"/>
    </location>
</feature>
<keyword evidence="5" id="KW-1185">Reference proteome</keyword>
<dbReference type="InterPro" id="IPR036864">
    <property type="entry name" value="Zn2-C6_fun-type_DNA-bd_sf"/>
</dbReference>
<dbReference type="GO" id="GO:0000981">
    <property type="term" value="F:DNA-binding transcription factor activity, RNA polymerase II-specific"/>
    <property type="evidence" value="ECO:0007669"/>
    <property type="project" value="InterPro"/>
</dbReference>
<dbReference type="EMBL" id="QGDH01000021">
    <property type="protein sequence ID" value="RAR14507.1"/>
    <property type="molecule type" value="Genomic_DNA"/>
</dbReference>
<organism evidence="4 5">
    <name type="scientific">Stemphylium lycopersici</name>
    <name type="common">Tomato gray leaf spot disease fungus</name>
    <name type="synonym">Thyrospora lycopersici</name>
    <dbReference type="NCBI Taxonomy" id="183478"/>
    <lineage>
        <taxon>Eukaryota</taxon>
        <taxon>Fungi</taxon>
        <taxon>Dikarya</taxon>
        <taxon>Ascomycota</taxon>
        <taxon>Pezizomycotina</taxon>
        <taxon>Dothideomycetes</taxon>
        <taxon>Pleosporomycetidae</taxon>
        <taxon>Pleosporales</taxon>
        <taxon>Pleosporineae</taxon>
        <taxon>Pleosporaceae</taxon>
        <taxon>Stemphylium</taxon>
    </lineage>
</organism>
<feature type="region of interest" description="Disordered" evidence="2">
    <location>
        <begin position="1006"/>
        <end position="1036"/>
    </location>
</feature>
<feature type="domain" description="GAT" evidence="3">
    <location>
        <begin position="166"/>
        <end position="255"/>
    </location>
</feature>
<dbReference type="Pfam" id="PF03127">
    <property type="entry name" value="GAT"/>
    <property type="match status" value="1"/>
</dbReference>
<dbReference type="STRING" id="183478.A0A364NBC7"/>
<feature type="compositionally biased region" description="Low complexity" evidence="2">
    <location>
        <begin position="319"/>
        <end position="334"/>
    </location>
</feature>
<dbReference type="PROSITE" id="PS50909">
    <property type="entry name" value="GAT"/>
    <property type="match status" value="1"/>
</dbReference>
<dbReference type="Proteomes" id="UP000249619">
    <property type="component" value="Unassembled WGS sequence"/>
</dbReference>
<proteinExistence type="predicted"/>
<sequence>MELKKRLNFGSLMRKRSSQDVHVDPNADTPEANAARGVRSFCESGAANSYNAIMLIRILADNPGPSFTKNLDKPFADTVKHLLRNGQDPSVAQIIKETLDSMEREKGYDTNLNTLFAMYRKEKTLMANAAKQFGPRTLNAPGWSASQNIQGGFSSGSHRSKSRSLPPPIELAGRIEEARTSAKLLLQLVQSTPANELLGNELVKEFAERCTAAQRSIHGYIACDNPAPDDDTMLTLIETNEQLSLAASKHQRAMLQSRRFMGASPSPPVPNSNAPAGVPTQSYMTPHNGAPAIPPVNVATTQPTPPLSSPPADYGSVEPSLPSSLQAAPSRPQPNEQEENPFADHHTSTYTPPASHPNPQTTSDYGSSPDSYHPGYHSTPSYLGRQESSANNLTMHGAQASIAEEDGDMRPRVERPRTPDLNVPQQQGHDVSPVAELHGSFASKMRRHGDHRYAPEQVALPRKTLITNSGNGPSALILSYILHGHIPYYIGRHHDTILDAKLQNAPNLLHLTPDLYAHFLSSLRYSTQALPVNTLLDTLIRPNADTELNPKSCIEWRYEPEKAIPHLAIGETAHAGGQWAENPVSASADIGTLSYAEQLSLPGYSYADHLARVGKQDETEFVRPSRIEVAEYLKAYPEAVGISDSVHTGLRVEHVYRSAKGFSIGSLGIRCKHLVLASGIFTVNIPPPPPLAPIAQLDSPEAPLFVIGSGFSAADIIISAPPTRRIIHVYQWDPEKRPSPLRGCHHTAYPEYAAVYRQMKLAAIASSRRNKTGKPTATRRKSGAVQQRDWTLYEGLPSAEVVQVSRSGNKAKVELRLASGETITREVGGLAYVVGRRGTLNFLSPELQSEIMSAPDHVAMDSPSDHLVSGRTLRAKAEVTSLEVARNVFITGSLTGDSLIRHAVGGCVFAAGRILGVLPSVYPCDNMNSPTSSTSRSVSPVSTSDTEAVVSEASPSPRRPRTGQRTPGELTNGHADLHLDRRKLCDEQKPDCANCVKQGTPCEYRPSTSREASHASPLPVATPAFTPSSADGAGSFFEQQPLPEFTVTPINTASTGNDLALNIPQMRLLHHYMTSTAKTLAAHTDAEDVFKTTLVQLSFENPYLLQATLSLSALHKSRLVGPDEAQEYLYQSEIYREAALNGFQTTVRNIDEENFKPVLLFTGMLFPHACITSIAASNDLDHAFDSVISNLVLTRGMRPMVAGFYTQMKESELGRMIPDDVKDVPWQTKEQPTDTELVQLRKFSEVVHHVYPPDIVDAYGYACHLLELVFQVAAESPKPPSDALLKIWIHLVSDRYIELLSEKQPGSLIIFAHFAVMMNRAAEHYWYMEGVAEQIIRVADHLVPSEWKSWLQWPKEQILGTTVPPTPYSGHTT</sequence>
<dbReference type="InterPro" id="IPR029731">
    <property type="entry name" value="OSGIN1/2"/>
</dbReference>
<reference evidence="5" key="1">
    <citation type="submission" date="2018-05" db="EMBL/GenBank/DDBJ databases">
        <title>Draft genome sequence of Stemphylium lycopersici strain CIDEFI 213.</title>
        <authorList>
            <person name="Medina R."/>
            <person name="Franco M.E.E."/>
            <person name="Lucentini C.G."/>
            <person name="Saparrat M.C.N."/>
            <person name="Balatti P.A."/>
        </authorList>
    </citation>
    <scope>NUCLEOTIDE SEQUENCE [LARGE SCALE GENOMIC DNA]</scope>
    <source>
        <strain evidence="5">CIDEFI 213</strain>
    </source>
</reference>
<dbReference type="GO" id="GO:0035091">
    <property type="term" value="F:phosphatidylinositol binding"/>
    <property type="evidence" value="ECO:0007669"/>
    <property type="project" value="InterPro"/>
</dbReference>
<feature type="region of interest" description="Disordered" evidence="2">
    <location>
        <begin position="260"/>
        <end position="385"/>
    </location>
</feature>
<dbReference type="SUPFAM" id="SSF51905">
    <property type="entry name" value="FAD/NAD(P)-binding domain"/>
    <property type="match status" value="1"/>
</dbReference>
<evidence type="ECO:0000259" key="3">
    <source>
        <dbReference type="PROSITE" id="PS50909"/>
    </source>
</evidence>
<dbReference type="CDD" id="cd21383">
    <property type="entry name" value="GAT_GGA_Tom1-like"/>
    <property type="match status" value="1"/>
</dbReference>
<dbReference type="InterPro" id="IPR001138">
    <property type="entry name" value="Zn2Cys6_DnaBD"/>
</dbReference>
<feature type="compositionally biased region" description="Basic and acidic residues" evidence="2">
    <location>
        <begin position="408"/>
        <end position="418"/>
    </location>
</feature>
<dbReference type="InterPro" id="IPR004152">
    <property type="entry name" value="GAT_dom"/>
</dbReference>
<evidence type="ECO:0000313" key="4">
    <source>
        <dbReference type="EMBL" id="RAR14507.1"/>
    </source>
</evidence>
<dbReference type="PANTHER" id="PTHR15192">
    <property type="entry name" value="PROTEIN CBG05349"/>
    <property type="match status" value="1"/>
</dbReference>